<evidence type="ECO:0000313" key="2">
    <source>
        <dbReference type="EMBL" id="QGG51765.1"/>
    </source>
</evidence>
<evidence type="ECO:0008006" key="4">
    <source>
        <dbReference type="Google" id="ProtNLM"/>
    </source>
</evidence>
<feature type="transmembrane region" description="Helical" evidence="1">
    <location>
        <begin position="46"/>
        <end position="68"/>
    </location>
</feature>
<proteinExistence type="predicted"/>
<dbReference type="EMBL" id="CP045835">
    <property type="protein sequence ID" value="QGG51765.1"/>
    <property type="molecule type" value="Genomic_DNA"/>
</dbReference>
<dbReference type="Proteomes" id="UP000373269">
    <property type="component" value="Chromosome"/>
</dbReference>
<reference evidence="2 3" key="1">
    <citation type="submission" date="2019-11" db="EMBL/GenBank/DDBJ databases">
        <title>Whole Genome Sequencing and Comparative Genomic Analyses of Lysinibacillus pakistanensis LZH-9, a Halotolerant Strain with Excellent COD Removal Capability.</title>
        <authorList>
            <person name="Zhou H."/>
        </authorList>
    </citation>
    <scope>NUCLEOTIDE SEQUENCE [LARGE SCALE GENOMIC DNA]</scope>
    <source>
        <strain evidence="2 3">LZH-9</strain>
    </source>
</reference>
<keyword evidence="1" id="KW-0812">Transmembrane</keyword>
<accession>A0ABX6DAD5</accession>
<sequence>MEMNLRNRLKATIPDQIALTPQKKEEILEAAHVRFEQQQTPVKKHVWKPVAVGFSALALTALLSYPFIDEIKEQLMISQISEQSYEEVSIPGRSANTLSTAVFDDATNSFYYYEGNTIYSYALDTHIEKAEETSEFPISKMLVNENWLVWMADDRNSVFVKNRETLEIKGFSTDTFMGLEDDTLLTEMSDTRTGHTIYSLTNLRTNEVKQFKQAFDNSAVSQPIYQDNKLLLPKAFKKDGVEMVRFTLYDVGTEKEKQYDLPFKGIHDVALTDHKIYASFQTGESLETGYVDLVDGSYHKLDAKALFLKAYQNNLALHEWIPKEEKYRFRFYQVEEDGSLTPIYAFKDVSLALLAQGYTKEGTLQVFGINEKYLTEDGMHEAKDDAIKIFLQRYY</sequence>
<gene>
    <name evidence="2" type="ORF">GDS87_12785</name>
</gene>
<name>A0ABX6DAD5_9BACI</name>
<organism evidence="2 3">
    <name type="scientific">Lysinibacillus pakistanensis</name>
    <dbReference type="NCBI Taxonomy" id="759811"/>
    <lineage>
        <taxon>Bacteria</taxon>
        <taxon>Bacillati</taxon>
        <taxon>Bacillota</taxon>
        <taxon>Bacilli</taxon>
        <taxon>Bacillales</taxon>
        <taxon>Bacillaceae</taxon>
        <taxon>Lysinibacillus</taxon>
    </lineage>
</organism>
<protein>
    <recommendedName>
        <fullName evidence="4">DUF4179 domain-containing protein</fullName>
    </recommendedName>
</protein>
<keyword evidence="3" id="KW-1185">Reference proteome</keyword>
<keyword evidence="1" id="KW-1133">Transmembrane helix</keyword>
<dbReference type="RefSeq" id="WP_369592837.1">
    <property type="nucleotide sequence ID" value="NZ_CP045835.1"/>
</dbReference>
<evidence type="ECO:0000313" key="3">
    <source>
        <dbReference type="Proteomes" id="UP000373269"/>
    </source>
</evidence>
<evidence type="ECO:0000256" key="1">
    <source>
        <dbReference type="SAM" id="Phobius"/>
    </source>
</evidence>
<keyword evidence="1" id="KW-0472">Membrane</keyword>